<evidence type="ECO:0000256" key="1">
    <source>
        <dbReference type="SAM" id="Phobius"/>
    </source>
</evidence>
<proteinExistence type="predicted"/>
<keyword evidence="1" id="KW-0472">Membrane</keyword>
<dbReference type="Proteomes" id="UP000198649">
    <property type="component" value="Unassembled WGS sequence"/>
</dbReference>
<keyword evidence="1" id="KW-1133">Transmembrane helix</keyword>
<dbReference type="STRING" id="1005945.SAMN05216561_12926"/>
<dbReference type="RefSeq" id="WP_091117480.1">
    <property type="nucleotide sequence ID" value="NZ_BKAF01000041.1"/>
</dbReference>
<dbReference type="OrthoDB" id="127395at2"/>
<accession>A0A1I3R2D0</accession>
<organism evidence="2 3">
    <name type="scientific">Nocardioides psychrotolerans</name>
    <dbReference type="NCBI Taxonomy" id="1005945"/>
    <lineage>
        <taxon>Bacteria</taxon>
        <taxon>Bacillati</taxon>
        <taxon>Actinomycetota</taxon>
        <taxon>Actinomycetes</taxon>
        <taxon>Propionibacteriales</taxon>
        <taxon>Nocardioidaceae</taxon>
        <taxon>Nocardioides</taxon>
    </lineage>
</organism>
<evidence type="ECO:0000313" key="3">
    <source>
        <dbReference type="Proteomes" id="UP000198649"/>
    </source>
</evidence>
<reference evidence="2 3" key="1">
    <citation type="submission" date="2016-10" db="EMBL/GenBank/DDBJ databases">
        <authorList>
            <person name="de Groot N.N."/>
        </authorList>
    </citation>
    <scope>NUCLEOTIDE SEQUENCE [LARGE SCALE GENOMIC DNA]</scope>
    <source>
        <strain evidence="2 3">CGMCC 1.11156</strain>
    </source>
</reference>
<dbReference type="EMBL" id="FOQG01000029">
    <property type="protein sequence ID" value="SFJ40684.1"/>
    <property type="molecule type" value="Genomic_DNA"/>
</dbReference>
<feature type="transmembrane region" description="Helical" evidence="1">
    <location>
        <begin position="334"/>
        <end position="355"/>
    </location>
</feature>
<protein>
    <submittedName>
        <fullName evidence="2">Uncharacterized protein</fullName>
    </submittedName>
</protein>
<keyword evidence="1" id="KW-0812">Transmembrane</keyword>
<dbReference type="AlphaFoldDB" id="A0A1I3R2D0"/>
<gene>
    <name evidence="2" type="ORF">SAMN05216561_12926</name>
</gene>
<evidence type="ECO:0000313" key="2">
    <source>
        <dbReference type="EMBL" id="SFJ40684.1"/>
    </source>
</evidence>
<keyword evidence="3" id="KW-1185">Reference proteome</keyword>
<name>A0A1I3R2D0_9ACTN</name>
<sequence length="363" mass="37389">MALGLAATVVAIVAGAVLIGVQSVPAPEARGIGVLVEGTNSLAGRGYDAGLTVSLKARVIECGEPVAVTLTVAPTAEFWRDNADVLRSQATVQVAVPDASISGIDVSTATDALAAVVDPQGASTDSDGASISSIDPDKETETTALEITVPGWGRSLAPVVLSFTADWTESRSRLGGCYLSLPALAGHPTVLSGAQLAGTAVPLEEELGTRDANVFEVESRSAGVHAYWNSDYEVTRGVASIDLGDYTLQDATSAAPDTTLAGSPAWTCRTTIPDTFANIETQDPGEPTADFNITGSQTTTVAFSAERIQQILEQRTCATFVAIEAPGAGTKRDLLLIIIGALFSIGMELVLSGVVRDQQNTAA</sequence>